<reference evidence="2" key="1">
    <citation type="submission" date="2019-06" db="EMBL/GenBank/DDBJ databases">
        <title>Draft genome sequence of the griseofulvin-producing fungus Xylaria cubensis strain G536.</title>
        <authorList>
            <person name="Mead M.E."/>
            <person name="Raja H.A."/>
            <person name="Steenwyk J.L."/>
            <person name="Knowles S.L."/>
            <person name="Oberlies N.H."/>
            <person name="Rokas A."/>
        </authorList>
    </citation>
    <scope>NUCLEOTIDE SEQUENCE [LARGE SCALE GENOMIC DNA]</scope>
    <source>
        <strain evidence="2">G536</strain>
    </source>
</reference>
<evidence type="ECO:0000313" key="2">
    <source>
        <dbReference type="Proteomes" id="UP000319160"/>
    </source>
</evidence>
<comment type="caution">
    <text evidence="1">The sequence shown here is derived from an EMBL/GenBank/DDBJ whole genome shotgun (WGS) entry which is preliminary data.</text>
</comment>
<organism evidence="1 2">
    <name type="scientific">Xylaria flabelliformis</name>
    <dbReference type="NCBI Taxonomy" id="2512241"/>
    <lineage>
        <taxon>Eukaryota</taxon>
        <taxon>Fungi</taxon>
        <taxon>Dikarya</taxon>
        <taxon>Ascomycota</taxon>
        <taxon>Pezizomycotina</taxon>
        <taxon>Sordariomycetes</taxon>
        <taxon>Xylariomycetidae</taxon>
        <taxon>Xylariales</taxon>
        <taxon>Xylariaceae</taxon>
        <taxon>Xylaria</taxon>
    </lineage>
</organism>
<name>A0A553I341_9PEZI</name>
<accession>A0A553I341</accession>
<evidence type="ECO:0000313" key="1">
    <source>
        <dbReference type="EMBL" id="TRX94621.1"/>
    </source>
</evidence>
<dbReference type="AlphaFoldDB" id="A0A553I341"/>
<gene>
    <name evidence="1" type="ORF">FHL15_004393</name>
</gene>
<sequence>MSSRRLTLTTYRRGEEPNAFKEPYTTGKTAELKLNPTIDRLTNSTKYHELAYAICGSGTPMVKLTRKFRMTSAHLHQVDGGQGSTQSN</sequence>
<dbReference type="Proteomes" id="UP000319160">
    <property type="component" value="Unassembled WGS sequence"/>
</dbReference>
<proteinExistence type="predicted"/>
<keyword evidence="2" id="KW-1185">Reference proteome</keyword>
<protein>
    <submittedName>
        <fullName evidence="1">Uncharacterized protein</fullName>
    </submittedName>
</protein>
<dbReference type="EMBL" id="VFLP01000020">
    <property type="protein sequence ID" value="TRX94621.1"/>
    <property type="molecule type" value="Genomic_DNA"/>
</dbReference>